<comment type="caution">
    <text evidence="2">The sequence shown here is derived from an EMBL/GenBank/DDBJ whole genome shotgun (WGS) entry which is preliminary data.</text>
</comment>
<keyword evidence="3" id="KW-1185">Reference proteome</keyword>
<evidence type="ECO:0000259" key="1">
    <source>
        <dbReference type="PROSITE" id="PS51677"/>
    </source>
</evidence>
<dbReference type="PANTHER" id="PTHR10587">
    <property type="entry name" value="GLYCOSYL TRANSFERASE-RELATED"/>
    <property type="match status" value="1"/>
</dbReference>
<dbReference type="PANTHER" id="PTHR10587:SF80">
    <property type="entry name" value="CHITOOLIGOSACCHARIDE DEACETYLASE"/>
    <property type="match status" value="1"/>
</dbReference>
<gene>
    <name evidence="2" type="ORF">FS935_05880</name>
</gene>
<evidence type="ECO:0000313" key="3">
    <source>
        <dbReference type="Proteomes" id="UP000321363"/>
    </source>
</evidence>
<protein>
    <submittedName>
        <fullName evidence="2">Polysaccharide deacetylase family protein</fullName>
    </submittedName>
</protein>
<name>A0A5C6W3J2_9BACI</name>
<dbReference type="InterPro" id="IPR050248">
    <property type="entry name" value="Polysacc_deacetylase_ArnD"/>
</dbReference>
<dbReference type="NCBIfam" id="TIGR02873">
    <property type="entry name" value="spore_ylxY"/>
    <property type="match status" value="1"/>
</dbReference>
<dbReference type="CDD" id="cd10950">
    <property type="entry name" value="CE4_BsYlxY_like"/>
    <property type="match status" value="1"/>
</dbReference>
<dbReference type="GO" id="GO:0016020">
    <property type="term" value="C:membrane"/>
    <property type="evidence" value="ECO:0007669"/>
    <property type="project" value="TreeGrafter"/>
</dbReference>
<dbReference type="SUPFAM" id="SSF88713">
    <property type="entry name" value="Glycoside hydrolase/deacetylase"/>
    <property type="match status" value="1"/>
</dbReference>
<dbReference type="Proteomes" id="UP000321363">
    <property type="component" value="Unassembled WGS sequence"/>
</dbReference>
<dbReference type="InterPro" id="IPR002509">
    <property type="entry name" value="NODB_dom"/>
</dbReference>
<dbReference type="Gene3D" id="3.20.20.370">
    <property type="entry name" value="Glycoside hydrolase/deacetylase"/>
    <property type="match status" value="1"/>
</dbReference>
<dbReference type="AlphaFoldDB" id="A0A5C6W3J2"/>
<accession>A0A5C6W3J2</accession>
<organism evidence="2 3">
    <name type="scientific">Metabacillus litoralis</name>
    <dbReference type="NCBI Taxonomy" id="152268"/>
    <lineage>
        <taxon>Bacteria</taxon>
        <taxon>Bacillati</taxon>
        <taxon>Bacillota</taxon>
        <taxon>Bacilli</taxon>
        <taxon>Bacillales</taxon>
        <taxon>Bacillaceae</taxon>
        <taxon>Metabacillus</taxon>
    </lineage>
</organism>
<dbReference type="PROSITE" id="PS51677">
    <property type="entry name" value="NODB"/>
    <property type="match status" value="1"/>
</dbReference>
<dbReference type="InterPro" id="IPR011330">
    <property type="entry name" value="Glyco_hydro/deAcase_b/a-brl"/>
</dbReference>
<dbReference type="Pfam" id="PF01522">
    <property type="entry name" value="Polysacc_deac_1"/>
    <property type="match status" value="1"/>
</dbReference>
<evidence type="ECO:0000313" key="2">
    <source>
        <dbReference type="EMBL" id="TXC91910.1"/>
    </source>
</evidence>
<sequence length="326" mass="37237">MQRKIIHFIGFVLILTVSIGFIENPFTSSYVDQMKHADITVMKHQDSLHKEIVEKAKNYHIPAQNAEVHKVWKATPGYNGLEVDVEESYKKMKVKGEFNEKLLVFRQISPEVHLEDLPAEPMYRGHPDKPMVSFLINVAWGNEYIPDMLETLNKYHVKATFFLEGRWTKENPEMAKMIVDAGHEVGNHSYTHPDMSKLSTVDIKEQLSKTSEVIKSVTDVTPTWFAPPSGSLRDEVVKIADQMSMNTVMWTVDTIDWQRPEPHVLVERVTSKVHNGALILMHPTSPTSESLETLILSIRKKGYSFGSISMMADEERLATNEKKSDE</sequence>
<proteinExistence type="predicted"/>
<dbReference type="OrthoDB" id="9812065at2"/>
<feature type="domain" description="NodB homology" evidence="1">
    <location>
        <begin position="130"/>
        <end position="306"/>
    </location>
</feature>
<dbReference type="GO" id="GO:0016810">
    <property type="term" value="F:hydrolase activity, acting on carbon-nitrogen (but not peptide) bonds"/>
    <property type="evidence" value="ECO:0007669"/>
    <property type="project" value="InterPro"/>
</dbReference>
<dbReference type="EMBL" id="VOQF01000003">
    <property type="protein sequence ID" value="TXC91910.1"/>
    <property type="molecule type" value="Genomic_DNA"/>
</dbReference>
<dbReference type="InterPro" id="IPR014228">
    <property type="entry name" value="Spore_polysacc_deacetyl_YlxY"/>
</dbReference>
<reference evidence="2 3" key="1">
    <citation type="journal article" date="2005" name="Int. J. Syst. Evol. Microbiol.">
        <title>Bacillus litoralis sp. nov., isolated from a tidal flat of the Yellow Sea in Korea.</title>
        <authorList>
            <person name="Yoon J.H."/>
            <person name="Oh T.K."/>
        </authorList>
    </citation>
    <scope>NUCLEOTIDE SEQUENCE [LARGE SCALE GENOMIC DNA]</scope>
    <source>
        <strain evidence="2 3">SW-211</strain>
    </source>
</reference>
<dbReference type="RefSeq" id="WP_146946656.1">
    <property type="nucleotide sequence ID" value="NZ_VOQF01000003.1"/>
</dbReference>
<dbReference type="GO" id="GO:0005975">
    <property type="term" value="P:carbohydrate metabolic process"/>
    <property type="evidence" value="ECO:0007669"/>
    <property type="project" value="InterPro"/>
</dbReference>